<evidence type="ECO:0000256" key="1">
    <source>
        <dbReference type="SAM" id="MobiDB-lite"/>
    </source>
</evidence>
<accession>A0A1Y0EU70</accession>
<gene>
    <name evidence="3" type="ORF">CCO03_15155</name>
</gene>
<organism evidence="3 4">
    <name type="scientific">Comamonas serinivorans</name>
    <dbReference type="NCBI Taxonomy" id="1082851"/>
    <lineage>
        <taxon>Bacteria</taxon>
        <taxon>Pseudomonadati</taxon>
        <taxon>Pseudomonadota</taxon>
        <taxon>Betaproteobacteria</taxon>
        <taxon>Burkholderiales</taxon>
        <taxon>Comamonadaceae</taxon>
        <taxon>Comamonas</taxon>
    </lineage>
</organism>
<dbReference type="Pfam" id="PF02624">
    <property type="entry name" value="YcaO"/>
    <property type="match status" value="1"/>
</dbReference>
<dbReference type="PANTHER" id="PTHR37809">
    <property type="entry name" value="RIBOSOMAL PROTEIN S12 METHYLTHIOTRANSFERASE ACCESSORY FACTOR YCAO"/>
    <property type="match status" value="1"/>
</dbReference>
<feature type="compositionally biased region" description="Pro residues" evidence="1">
    <location>
        <begin position="455"/>
        <end position="466"/>
    </location>
</feature>
<dbReference type="EMBL" id="CP021455">
    <property type="protein sequence ID" value="ARU06892.1"/>
    <property type="molecule type" value="Genomic_DNA"/>
</dbReference>
<dbReference type="AlphaFoldDB" id="A0A1Y0EU70"/>
<dbReference type="InterPro" id="IPR003776">
    <property type="entry name" value="YcaO-like_dom"/>
</dbReference>
<keyword evidence="4" id="KW-1185">Reference proteome</keyword>
<evidence type="ECO:0000313" key="3">
    <source>
        <dbReference type="EMBL" id="ARU06892.1"/>
    </source>
</evidence>
<name>A0A1Y0EU70_9BURK</name>
<evidence type="ECO:0000259" key="2">
    <source>
        <dbReference type="PROSITE" id="PS51664"/>
    </source>
</evidence>
<feature type="region of interest" description="Disordered" evidence="1">
    <location>
        <begin position="447"/>
        <end position="466"/>
    </location>
</feature>
<reference evidence="3 4" key="1">
    <citation type="submission" date="2017-05" db="EMBL/GenBank/DDBJ databases">
        <authorList>
            <person name="Song R."/>
            <person name="Chenine A.L."/>
            <person name="Ruprecht R.M."/>
        </authorList>
    </citation>
    <scope>NUCLEOTIDE SEQUENCE [LARGE SCALE GENOMIC DNA]</scope>
    <source>
        <strain evidence="3 4">DSM 26136</strain>
    </source>
</reference>
<dbReference type="KEGG" id="cser:CCO03_15155"/>
<dbReference type="Proteomes" id="UP000196138">
    <property type="component" value="Chromosome"/>
</dbReference>
<dbReference type="Gene3D" id="3.30.1330.230">
    <property type="match status" value="1"/>
</dbReference>
<protein>
    <recommendedName>
        <fullName evidence="2">YcaO domain-containing protein</fullName>
    </recommendedName>
</protein>
<evidence type="ECO:0000313" key="4">
    <source>
        <dbReference type="Proteomes" id="UP000196138"/>
    </source>
</evidence>
<sequence length="466" mass="49291">MAGLANWAVPADPAEAWQTVSGAVGWGDEAARAGAIAEGLERLAAAQVPLPLRTRASLAADAGASWLDVDDFALFSPAQREAAGFPWPMRSAPGDLFAEVHRLRPGRLQGRNSPVAGAAGDSGQPAHAGGAVPTGQRAGAGQADTVWVPQELVGLGPRQGVARLPSTSSGLAAHRDGVQGPWLALLRALQELLERDALTVTWLHGLGGQEIAVPAHWQARAARLGGELRAFNLTQAWNPQRVVAVAGGAPQQGQPRWVLGVACRASVAEALEKAALEWAQSLAFAGYMLRERAHRLPREAARLRRFDEHAAFYSLRPDLWPQWPLLRHAQPCTATALEPSATWPGTTPAAATRVEWIATPAVAAQPATAAAAAPIGGAGGTAQAQVEALVQRLHQAGIELLYRELTTRDVAAAGVRVMRAVSPQLAQLHADERAPFLGGRTSDWRWRYPQAQPHGPFPNPLPHPLG</sequence>
<feature type="region of interest" description="Disordered" evidence="1">
    <location>
        <begin position="109"/>
        <end position="141"/>
    </location>
</feature>
<feature type="domain" description="YcaO" evidence="2">
    <location>
        <begin position="23"/>
        <end position="466"/>
    </location>
</feature>
<proteinExistence type="predicted"/>
<dbReference type="PANTHER" id="PTHR37809:SF1">
    <property type="entry name" value="RIBOSOMAL PROTEIN S12 METHYLTHIOTRANSFERASE ACCESSORY FACTOR YCAO"/>
    <property type="match status" value="1"/>
</dbReference>
<dbReference type="OrthoDB" id="2379922at2"/>
<dbReference type="PROSITE" id="PS51664">
    <property type="entry name" value="YCAO"/>
    <property type="match status" value="1"/>
</dbReference>